<comment type="similarity">
    <text evidence="1 3">Belongs to the short-chain dehydrogenases/reductases (SDR) family.</text>
</comment>
<accession>A0ABT8K5U0</accession>
<reference evidence="5" key="1">
    <citation type="submission" date="2023-06" db="EMBL/GenBank/DDBJ databases">
        <title>MT1 and MT2 Draft Genomes of Novel Species.</title>
        <authorList>
            <person name="Venkateswaran K."/>
        </authorList>
    </citation>
    <scope>NUCLEOTIDE SEQUENCE</scope>
    <source>
        <strain evidence="5">IIF3SC-B10</strain>
    </source>
</reference>
<dbReference type="NCBIfam" id="NF005495">
    <property type="entry name" value="PRK07109.1"/>
    <property type="match status" value="1"/>
</dbReference>
<gene>
    <name evidence="5" type="ORF">P5G52_13595</name>
</gene>
<keyword evidence="2" id="KW-0560">Oxidoreductase</keyword>
<keyword evidence="6" id="KW-1185">Reference proteome</keyword>
<dbReference type="PANTHER" id="PTHR44196:SF1">
    <property type="entry name" value="DEHYDROGENASE_REDUCTASE SDR FAMILY MEMBER 7B"/>
    <property type="match status" value="1"/>
</dbReference>
<protein>
    <submittedName>
        <fullName evidence="5">SDR family oxidoreductase</fullName>
    </submittedName>
</protein>
<dbReference type="PROSITE" id="PS00061">
    <property type="entry name" value="ADH_SHORT"/>
    <property type="match status" value="1"/>
</dbReference>
<evidence type="ECO:0000313" key="6">
    <source>
        <dbReference type="Proteomes" id="UP001174209"/>
    </source>
</evidence>
<evidence type="ECO:0000256" key="3">
    <source>
        <dbReference type="RuleBase" id="RU000363"/>
    </source>
</evidence>
<sequence length="348" mass="37078">MRIKNSVVVITGAASGIGRATALRFARRRTNLVLASRRVEALETLVAECTALGSRAIAVPTDTSEYDAVQELASRAVEEFGRIDVWVNNAAVSFFSPFLEVPLRDFERVIDVNVMGYVYGARAALERMQDQGSGVLVNVASIVGEIPQPYTSAYSMSKAAVRALGVSLRSELKLDRKKHIHVCTVLPPTIDTPFFNHAANYTGRRAVAMPPVYSADRVAKAILDVVEVPTREVAVGRIGRSMVRQHRLMPARLEKVMAVQVENSHLSKKEPAEDSTGNLYGPSLDPANAAVTGGWSGKRRTAQRMVLGTALVGAGAVVFGDKLKGALPVVAGAAGTVGQAVKAASKGS</sequence>
<dbReference type="Gene3D" id="3.40.50.720">
    <property type="entry name" value="NAD(P)-binding Rossmann-like Domain"/>
    <property type="match status" value="1"/>
</dbReference>
<evidence type="ECO:0000256" key="1">
    <source>
        <dbReference type="ARBA" id="ARBA00006484"/>
    </source>
</evidence>
<dbReference type="SUPFAM" id="SSF51735">
    <property type="entry name" value="NAD(P)-binding Rossmann-fold domains"/>
    <property type="match status" value="1"/>
</dbReference>
<evidence type="ECO:0000256" key="2">
    <source>
        <dbReference type="ARBA" id="ARBA00023002"/>
    </source>
</evidence>
<evidence type="ECO:0000313" key="5">
    <source>
        <dbReference type="EMBL" id="MDN4611897.1"/>
    </source>
</evidence>
<dbReference type="Proteomes" id="UP001174209">
    <property type="component" value="Unassembled WGS sequence"/>
</dbReference>
<dbReference type="SMART" id="SM00822">
    <property type="entry name" value="PKS_KR"/>
    <property type="match status" value="1"/>
</dbReference>
<name>A0ABT8K5U0_9MICC</name>
<dbReference type="Pfam" id="PF00106">
    <property type="entry name" value="adh_short"/>
    <property type="match status" value="1"/>
</dbReference>
<dbReference type="PANTHER" id="PTHR44196">
    <property type="entry name" value="DEHYDROGENASE/REDUCTASE SDR FAMILY MEMBER 7B"/>
    <property type="match status" value="1"/>
</dbReference>
<dbReference type="RefSeq" id="WP_301228202.1">
    <property type="nucleotide sequence ID" value="NZ_JAROCG010000001.1"/>
</dbReference>
<comment type="caution">
    <text evidence="5">The sequence shown here is derived from an EMBL/GenBank/DDBJ whole genome shotgun (WGS) entry which is preliminary data.</text>
</comment>
<dbReference type="PRINTS" id="PR00080">
    <property type="entry name" value="SDRFAMILY"/>
</dbReference>
<dbReference type="InterPro" id="IPR002347">
    <property type="entry name" value="SDR_fam"/>
</dbReference>
<proteinExistence type="inferred from homology"/>
<dbReference type="InterPro" id="IPR020904">
    <property type="entry name" value="Sc_DH/Rdtase_CS"/>
</dbReference>
<organism evidence="5 6">
    <name type="scientific">Arthrobacter burdickii</name>
    <dbReference type="NCBI Taxonomy" id="3035920"/>
    <lineage>
        <taxon>Bacteria</taxon>
        <taxon>Bacillati</taxon>
        <taxon>Actinomycetota</taxon>
        <taxon>Actinomycetes</taxon>
        <taxon>Micrococcales</taxon>
        <taxon>Micrococcaceae</taxon>
        <taxon>Arthrobacter</taxon>
    </lineage>
</organism>
<dbReference type="InterPro" id="IPR036291">
    <property type="entry name" value="NAD(P)-bd_dom_sf"/>
</dbReference>
<dbReference type="InterPro" id="IPR057326">
    <property type="entry name" value="KR_dom"/>
</dbReference>
<feature type="domain" description="Ketoreductase" evidence="4">
    <location>
        <begin position="6"/>
        <end position="183"/>
    </location>
</feature>
<evidence type="ECO:0000259" key="4">
    <source>
        <dbReference type="SMART" id="SM00822"/>
    </source>
</evidence>
<dbReference type="PRINTS" id="PR00081">
    <property type="entry name" value="GDHRDH"/>
</dbReference>
<dbReference type="EMBL" id="JAROCG010000001">
    <property type="protein sequence ID" value="MDN4611897.1"/>
    <property type="molecule type" value="Genomic_DNA"/>
</dbReference>